<dbReference type="EMBL" id="JAJJMB010016582">
    <property type="protein sequence ID" value="KAI3846107.1"/>
    <property type="molecule type" value="Genomic_DNA"/>
</dbReference>
<protein>
    <submittedName>
        <fullName evidence="2">Uncharacterized protein</fullName>
    </submittedName>
</protein>
<sequence length="53" mass="5649">THGRPPAGPSTHGSTQDNQLFSQNFAGIGSVSQHLSVTKGKQSKAKKTMKTRK</sequence>
<accession>A0AAD4RYX6</accession>
<name>A0AAD4RYX6_9MAGN</name>
<organism evidence="2 3">
    <name type="scientific">Papaver atlanticum</name>
    <dbReference type="NCBI Taxonomy" id="357466"/>
    <lineage>
        <taxon>Eukaryota</taxon>
        <taxon>Viridiplantae</taxon>
        <taxon>Streptophyta</taxon>
        <taxon>Embryophyta</taxon>
        <taxon>Tracheophyta</taxon>
        <taxon>Spermatophyta</taxon>
        <taxon>Magnoliopsida</taxon>
        <taxon>Ranunculales</taxon>
        <taxon>Papaveraceae</taxon>
        <taxon>Papaveroideae</taxon>
        <taxon>Papaver</taxon>
    </lineage>
</organism>
<keyword evidence="3" id="KW-1185">Reference proteome</keyword>
<feature type="compositionally biased region" description="Polar residues" evidence="1">
    <location>
        <begin position="11"/>
        <end position="40"/>
    </location>
</feature>
<reference evidence="2" key="1">
    <citation type="submission" date="2022-04" db="EMBL/GenBank/DDBJ databases">
        <title>A functionally conserved STORR gene fusion in Papaver species that diverged 16.8 million years ago.</title>
        <authorList>
            <person name="Catania T."/>
        </authorList>
    </citation>
    <scope>NUCLEOTIDE SEQUENCE</scope>
    <source>
        <strain evidence="2">S-188037</strain>
    </source>
</reference>
<evidence type="ECO:0000256" key="1">
    <source>
        <dbReference type="SAM" id="MobiDB-lite"/>
    </source>
</evidence>
<evidence type="ECO:0000313" key="3">
    <source>
        <dbReference type="Proteomes" id="UP001202328"/>
    </source>
</evidence>
<proteinExistence type="predicted"/>
<dbReference type="Proteomes" id="UP001202328">
    <property type="component" value="Unassembled WGS sequence"/>
</dbReference>
<feature type="compositionally biased region" description="Basic residues" evidence="1">
    <location>
        <begin position="41"/>
        <end position="53"/>
    </location>
</feature>
<dbReference type="AlphaFoldDB" id="A0AAD4RYX6"/>
<feature type="region of interest" description="Disordered" evidence="1">
    <location>
        <begin position="1"/>
        <end position="53"/>
    </location>
</feature>
<evidence type="ECO:0000313" key="2">
    <source>
        <dbReference type="EMBL" id="KAI3846107.1"/>
    </source>
</evidence>
<gene>
    <name evidence="2" type="ORF">MKW98_015476</name>
</gene>
<feature type="non-terminal residue" evidence="2">
    <location>
        <position position="1"/>
    </location>
</feature>
<comment type="caution">
    <text evidence="2">The sequence shown here is derived from an EMBL/GenBank/DDBJ whole genome shotgun (WGS) entry which is preliminary data.</text>
</comment>